<dbReference type="EMBL" id="UINC01014155">
    <property type="protein sequence ID" value="SVA60603.1"/>
    <property type="molecule type" value="Genomic_DNA"/>
</dbReference>
<dbReference type="PROSITE" id="PS51003">
    <property type="entry name" value="CYTB_CTER"/>
    <property type="match status" value="1"/>
</dbReference>
<feature type="transmembrane region" description="Helical" evidence="10">
    <location>
        <begin position="191"/>
        <end position="211"/>
    </location>
</feature>
<keyword evidence="9 10" id="KW-0472">Membrane</keyword>
<dbReference type="SUPFAM" id="SSF81648">
    <property type="entry name" value="a domain/subunit of cytochrome bc1 complex (Ubiquinol-cytochrome c reductase)"/>
    <property type="match status" value="1"/>
</dbReference>
<feature type="transmembrane region" description="Helical" evidence="10">
    <location>
        <begin position="46"/>
        <end position="68"/>
    </location>
</feature>
<name>A0A381X8P6_9ZZZZ</name>
<evidence type="ECO:0000256" key="2">
    <source>
        <dbReference type="ARBA" id="ARBA00022448"/>
    </source>
</evidence>
<dbReference type="Pfam" id="PF00032">
    <property type="entry name" value="Cytochrom_B_C"/>
    <property type="match status" value="1"/>
</dbReference>
<evidence type="ECO:0000259" key="11">
    <source>
        <dbReference type="PROSITE" id="PS51003"/>
    </source>
</evidence>
<evidence type="ECO:0000256" key="4">
    <source>
        <dbReference type="ARBA" id="ARBA00022692"/>
    </source>
</evidence>
<dbReference type="GO" id="GO:0009055">
    <property type="term" value="F:electron transfer activity"/>
    <property type="evidence" value="ECO:0007669"/>
    <property type="project" value="InterPro"/>
</dbReference>
<proteinExistence type="predicted"/>
<feature type="domain" description="Cytochrome b/b6 C-terminal region profile" evidence="11">
    <location>
        <begin position="114"/>
        <end position="248"/>
    </location>
</feature>
<keyword evidence="8" id="KW-0408">Iron</keyword>
<evidence type="ECO:0000256" key="1">
    <source>
        <dbReference type="ARBA" id="ARBA00004141"/>
    </source>
</evidence>
<feature type="transmembrane region" description="Helical" evidence="10">
    <location>
        <begin position="232"/>
        <end position="251"/>
    </location>
</feature>
<keyword evidence="6" id="KW-0249">Electron transport</keyword>
<keyword evidence="4 10" id="KW-0812">Transmembrane</keyword>
<dbReference type="GO" id="GO:0046872">
    <property type="term" value="F:metal ion binding"/>
    <property type="evidence" value="ECO:0007669"/>
    <property type="project" value="UniProtKB-KW"/>
</dbReference>
<evidence type="ECO:0000256" key="9">
    <source>
        <dbReference type="ARBA" id="ARBA00023136"/>
    </source>
</evidence>
<dbReference type="InterPro" id="IPR027387">
    <property type="entry name" value="Cytb/b6-like_sf"/>
</dbReference>
<evidence type="ECO:0000256" key="6">
    <source>
        <dbReference type="ARBA" id="ARBA00022982"/>
    </source>
</evidence>
<keyword evidence="5" id="KW-0479">Metal-binding</keyword>
<evidence type="ECO:0000256" key="7">
    <source>
        <dbReference type="ARBA" id="ARBA00022989"/>
    </source>
</evidence>
<feature type="transmembrane region" description="Helical" evidence="10">
    <location>
        <begin position="300"/>
        <end position="322"/>
    </location>
</feature>
<dbReference type="InterPro" id="IPR005798">
    <property type="entry name" value="Cyt_b/b6_C"/>
</dbReference>
<evidence type="ECO:0000256" key="10">
    <source>
        <dbReference type="SAM" id="Phobius"/>
    </source>
</evidence>
<evidence type="ECO:0000256" key="8">
    <source>
        <dbReference type="ARBA" id="ARBA00023004"/>
    </source>
</evidence>
<comment type="subcellular location">
    <subcellularLocation>
        <location evidence="1">Membrane</location>
        <topology evidence="1">Multi-pass membrane protein</topology>
    </subcellularLocation>
</comment>
<feature type="transmembrane region" description="Helical" evidence="10">
    <location>
        <begin position="15"/>
        <end position="34"/>
    </location>
</feature>
<sequence length="372" mass="43428">MDSFKETVNYISNPTILFTAVVLIFPFIFPPSDWFEKWHRRLRLHYVWSTKFIIITMIGLVAFFMYGLGDYNFQKIVLKPDNVPISGLIFLVVFFTWLAMNQAYKNDERLNAGEKPNEFYEAPNDKVLVWPDLVYVELISLIIASAFLLVWSIGLPAPIEEPANPTESPNPAKAPWYFLGLQEMLVYFDPWMAGVVIPSLILVGLMAIPYIDRNPENSGFFSYNRRRLAISIFMFGWLVLWLMLIIVGTFLRGPNWNIFGPFEYWDIHKLEALTNINVSEIIYIKFLNTGLPDSIIIREIWGILIVLVYFLILPPLLAKTFLKDMYTRLGSARYSIFIVLILVALTLPIKMYLRWMFNLKYIIAIPEYFFNF</sequence>
<evidence type="ECO:0000256" key="5">
    <source>
        <dbReference type="ARBA" id="ARBA00022723"/>
    </source>
</evidence>
<organism evidence="12">
    <name type="scientific">marine metagenome</name>
    <dbReference type="NCBI Taxonomy" id="408172"/>
    <lineage>
        <taxon>unclassified sequences</taxon>
        <taxon>metagenomes</taxon>
        <taxon>ecological metagenomes</taxon>
    </lineage>
</organism>
<dbReference type="GO" id="GO:0016020">
    <property type="term" value="C:membrane"/>
    <property type="evidence" value="ECO:0007669"/>
    <property type="project" value="UniProtKB-SubCell"/>
</dbReference>
<accession>A0A381X8P6</accession>
<feature type="transmembrane region" description="Helical" evidence="10">
    <location>
        <begin position="334"/>
        <end position="353"/>
    </location>
</feature>
<evidence type="ECO:0000256" key="3">
    <source>
        <dbReference type="ARBA" id="ARBA00022617"/>
    </source>
</evidence>
<feature type="transmembrane region" description="Helical" evidence="10">
    <location>
        <begin position="83"/>
        <end position="100"/>
    </location>
</feature>
<dbReference type="AlphaFoldDB" id="A0A381X8P6"/>
<keyword evidence="2" id="KW-0813">Transport</keyword>
<dbReference type="Gene3D" id="1.20.810.10">
    <property type="entry name" value="Cytochrome Bc1 Complex, Chain C"/>
    <property type="match status" value="1"/>
</dbReference>
<feature type="transmembrane region" description="Helical" evidence="10">
    <location>
        <begin position="133"/>
        <end position="154"/>
    </location>
</feature>
<reference evidence="12" key="1">
    <citation type="submission" date="2018-05" db="EMBL/GenBank/DDBJ databases">
        <authorList>
            <person name="Lanie J.A."/>
            <person name="Ng W.-L."/>
            <person name="Kazmierczak K.M."/>
            <person name="Andrzejewski T.M."/>
            <person name="Davidsen T.M."/>
            <person name="Wayne K.J."/>
            <person name="Tettelin H."/>
            <person name="Glass J.I."/>
            <person name="Rusch D."/>
            <person name="Podicherti R."/>
            <person name="Tsui H.-C.T."/>
            <person name="Winkler M.E."/>
        </authorList>
    </citation>
    <scope>NUCLEOTIDE SEQUENCE</scope>
</reference>
<dbReference type="GO" id="GO:0016491">
    <property type="term" value="F:oxidoreductase activity"/>
    <property type="evidence" value="ECO:0007669"/>
    <property type="project" value="InterPro"/>
</dbReference>
<protein>
    <recommendedName>
        <fullName evidence="11">Cytochrome b/b6 C-terminal region profile domain-containing protein</fullName>
    </recommendedName>
</protein>
<gene>
    <name evidence="12" type="ORF">METZ01_LOCUS113457</name>
</gene>
<keyword evidence="7 10" id="KW-1133">Transmembrane helix</keyword>
<evidence type="ECO:0000313" key="12">
    <source>
        <dbReference type="EMBL" id="SVA60603.1"/>
    </source>
</evidence>
<keyword evidence="3" id="KW-0349">Heme</keyword>
<dbReference type="InterPro" id="IPR036150">
    <property type="entry name" value="Cyt_b/b6_C_sf"/>
</dbReference>